<reference evidence="1" key="1">
    <citation type="submission" date="2017-04" db="EMBL/GenBank/DDBJ databases">
        <authorList>
            <person name="Porter S."/>
            <person name="Friesen M.L."/>
            <person name="Faber-Hammond J."/>
        </authorList>
    </citation>
    <scope>NUCLEOTIDE SEQUENCE</scope>
    <source>
        <strain evidence="1">Str16</strain>
    </source>
</reference>
<reference evidence="2" key="3">
    <citation type="submission" date="2019-06" db="EMBL/GenBank/DDBJ databases">
        <authorList>
            <person name="Le Quere A."/>
            <person name="Colella S."/>
        </authorList>
    </citation>
    <scope>NUCLEOTIDE SEQUENCE</scope>
    <source>
        <strain evidence="2">EmedicaeMD41</strain>
    </source>
</reference>
<keyword evidence="3" id="KW-1185">Reference proteome</keyword>
<dbReference type="EMBL" id="NBUC01000060">
    <property type="protein sequence ID" value="PLU05249.1"/>
    <property type="molecule type" value="Genomic_DNA"/>
</dbReference>
<sequence length="149" mass="16160">MFGISFFQSVLQRLRDEQDAEMLGEATGGPGTVIGTTSGFVPETSSGTAATYTTVQQAYCELTPTESPAPFAIPDFLKRISLAEVASELALGEAETALTLAARRRRFAAANHPDRLPAEARLNATLRMKLANMLIDEAFRRIKKPSMPK</sequence>
<organism evidence="2">
    <name type="scientific">Sinorhizobium medicae</name>
    <dbReference type="NCBI Taxonomy" id="110321"/>
    <lineage>
        <taxon>Bacteria</taxon>
        <taxon>Pseudomonadati</taxon>
        <taxon>Pseudomonadota</taxon>
        <taxon>Alphaproteobacteria</taxon>
        <taxon>Hyphomicrobiales</taxon>
        <taxon>Rhizobiaceae</taxon>
        <taxon>Sinorhizobium/Ensifer group</taxon>
        <taxon>Sinorhizobium</taxon>
    </lineage>
</organism>
<evidence type="ECO:0000313" key="3">
    <source>
        <dbReference type="Proteomes" id="UP001190825"/>
    </source>
</evidence>
<reference evidence="1 3" key="2">
    <citation type="journal article" date="2018" name="FEMS Microbiol. Ecol.">
        <title>Co-invading symbiotic mutualists of Medicago polymorpha retain high ancestral diversity and contain diverse accessory genomes.</title>
        <authorList>
            <person name="Porter S.S."/>
            <person name="Faber-Hammond J.J."/>
            <person name="Friesen M.L."/>
        </authorList>
    </citation>
    <scope>NUCLEOTIDE SEQUENCE [LARGE SCALE GENOMIC DNA]</scope>
    <source>
        <strain evidence="1 3">Str16</strain>
    </source>
</reference>
<accession>A0A508X2F2</accession>
<protein>
    <submittedName>
        <fullName evidence="2">Uncharacterized protein</fullName>
    </submittedName>
</protein>
<dbReference type="AlphaFoldDB" id="A0A508X2F2"/>
<dbReference type="Proteomes" id="UP000507954">
    <property type="component" value="Unassembled WGS sequence"/>
</dbReference>
<evidence type="ECO:0000313" key="2">
    <source>
        <dbReference type="EMBL" id="VTZ64032.1"/>
    </source>
</evidence>
<gene>
    <name evidence="1" type="ORF">BMJ33_10310</name>
    <name evidence="2" type="ORF">EMEDMD4_550012</name>
</gene>
<dbReference type="Proteomes" id="UP001190825">
    <property type="component" value="Unassembled WGS sequence"/>
</dbReference>
<dbReference type="EMBL" id="CABFNB010000123">
    <property type="protein sequence ID" value="VTZ64032.1"/>
    <property type="molecule type" value="Genomic_DNA"/>
</dbReference>
<evidence type="ECO:0000313" key="1">
    <source>
        <dbReference type="EMBL" id="PLU05249.1"/>
    </source>
</evidence>
<name>A0A508X2F2_9HYPH</name>
<dbReference type="OMA" id="NANRRMM"/>
<dbReference type="RefSeq" id="WP_012061404.1">
    <property type="nucleotide sequence ID" value="NZ_ATYC01000008.1"/>
</dbReference>
<proteinExistence type="predicted"/>